<evidence type="ECO:0000256" key="1">
    <source>
        <dbReference type="ARBA" id="ARBA00003510"/>
    </source>
</evidence>
<dbReference type="InterPro" id="IPR035906">
    <property type="entry name" value="MetI-like_sf"/>
</dbReference>
<sequence length="298" mass="31768">MAFLSTPASNVSLAGRGRPLKEHLFRIALLSSLAIAMVFLGVLLVYVVTQGWPRLDLNLLQNFPSLRTVNAATAGVLSGIMGTIWVVALTALMALPTGILAAVYLEEYADNTKWYNRLLELNIANLAAVPSIVYGILGLGVISRGFGLGPSVITGAITLSLLVLPIVIISSREAIKAVPPSIREGSLALGATQWQTIWRQVLPASVPGIATGSILALSRAIGEAAPFLLLGAATLVRFNPDGLSSSFSVLPVQIYNLITNSRPEVQVVGAAAIVILLVILLLMNSVAIWLRNRYQKRW</sequence>
<keyword evidence="6 9" id="KW-0812">Transmembrane</keyword>
<comment type="subcellular location">
    <subcellularLocation>
        <location evidence="2 9">Cell membrane</location>
        <topology evidence="2 9">Multi-pass membrane protein</topology>
    </subcellularLocation>
</comment>
<evidence type="ECO:0000256" key="8">
    <source>
        <dbReference type="ARBA" id="ARBA00023136"/>
    </source>
</evidence>
<dbReference type="Proteomes" id="UP001501578">
    <property type="component" value="Unassembled WGS sequence"/>
</dbReference>
<feature type="transmembrane region" description="Helical" evidence="9">
    <location>
        <begin position="220"/>
        <end position="238"/>
    </location>
</feature>
<evidence type="ECO:0000313" key="11">
    <source>
        <dbReference type="EMBL" id="GAA0920448.1"/>
    </source>
</evidence>
<evidence type="ECO:0000256" key="3">
    <source>
        <dbReference type="ARBA" id="ARBA00007069"/>
    </source>
</evidence>
<feature type="transmembrane region" description="Helical" evidence="9">
    <location>
        <begin position="267"/>
        <end position="290"/>
    </location>
</feature>
<dbReference type="InterPro" id="IPR005672">
    <property type="entry name" value="Phosphate_PstA"/>
</dbReference>
<proteinExistence type="inferred from homology"/>
<dbReference type="PROSITE" id="PS50928">
    <property type="entry name" value="ABC_TM1"/>
    <property type="match status" value="1"/>
</dbReference>
<dbReference type="Gene3D" id="1.10.3720.10">
    <property type="entry name" value="MetI-like"/>
    <property type="match status" value="1"/>
</dbReference>
<evidence type="ECO:0000259" key="10">
    <source>
        <dbReference type="PROSITE" id="PS50928"/>
    </source>
</evidence>
<dbReference type="PANTHER" id="PTHR43470:SF5">
    <property type="entry name" value="PHOSPHATE TRANSPORT SYSTEM PERMEASE PROTEIN PSTA"/>
    <property type="match status" value="1"/>
</dbReference>
<comment type="caution">
    <text evidence="11">The sequence shown here is derived from an EMBL/GenBank/DDBJ whole genome shotgun (WGS) entry which is preliminary data.</text>
</comment>
<keyword evidence="7 9" id="KW-1133">Transmembrane helix</keyword>
<accession>A0ABP3ZEG3</accession>
<comment type="function">
    <text evidence="1">Part of the binding-protein-dependent transport system for phosphate; probably responsible for the translocation of the substrate across the membrane.</text>
</comment>
<feature type="transmembrane region" description="Helical" evidence="9">
    <location>
        <begin position="148"/>
        <end position="169"/>
    </location>
</feature>
<protein>
    <recommendedName>
        <fullName evidence="9">Phosphate transport system permease protein PstA</fullName>
    </recommendedName>
</protein>
<evidence type="ECO:0000256" key="4">
    <source>
        <dbReference type="ARBA" id="ARBA00022448"/>
    </source>
</evidence>
<dbReference type="Pfam" id="PF00528">
    <property type="entry name" value="BPD_transp_1"/>
    <property type="match status" value="1"/>
</dbReference>
<evidence type="ECO:0000256" key="6">
    <source>
        <dbReference type="ARBA" id="ARBA00022692"/>
    </source>
</evidence>
<dbReference type="EMBL" id="BAAAHQ010000008">
    <property type="protein sequence ID" value="GAA0920448.1"/>
    <property type="molecule type" value="Genomic_DNA"/>
</dbReference>
<evidence type="ECO:0000256" key="9">
    <source>
        <dbReference type="RuleBase" id="RU363043"/>
    </source>
</evidence>
<evidence type="ECO:0000256" key="2">
    <source>
        <dbReference type="ARBA" id="ARBA00004651"/>
    </source>
</evidence>
<comment type="similarity">
    <text evidence="3 9">Belongs to the binding-protein-dependent transport system permease family. CysTW subfamily.</text>
</comment>
<dbReference type="PANTHER" id="PTHR43470">
    <property type="entry name" value="PHOSPHATE TRANSPORT SYSTEM PERMEASE PROTEIN PSTA-RELATED"/>
    <property type="match status" value="1"/>
</dbReference>
<feature type="domain" description="ABC transmembrane type-1" evidence="10">
    <location>
        <begin position="80"/>
        <end position="286"/>
    </location>
</feature>
<keyword evidence="8 9" id="KW-0472">Membrane</keyword>
<gene>
    <name evidence="11" type="primary">pstA</name>
    <name evidence="11" type="ORF">GCM10009560_18670</name>
</gene>
<feature type="transmembrane region" description="Helical" evidence="9">
    <location>
        <begin position="69"/>
        <end position="102"/>
    </location>
</feature>
<feature type="transmembrane region" description="Helical" evidence="9">
    <location>
        <begin position="24"/>
        <end position="49"/>
    </location>
</feature>
<dbReference type="InterPro" id="IPR000515">
    <property type="entry name" value="MetI-like"/>
</dbReference>
<reference evidence="12" key="1">
    <citation type="journal article" date="2019" name="Int. J. Syst. Evol. Microbiol.">
        <title>The Global Catalogue of Microorganisms (GCM) 10K type strain sequencing project: providing services to taxonomists for standard genome sequencing and annotation.</title>
        <authorList>
            <consortium name="The Broad Institute Genomics Platform"/>
            <consortium name="The Broad Institute Genome Sequencing Center for Infectious Disease"/>
            <person name="Wu L."/>
            <person name="Ma J."/>
        </authorList>
    </citation>
    <scope>NUCLEOTIDE SEQUENCE [LARGE SCALE GENOMIC DNA]</scope>
    <source>
        <strain evidence="12">JCM 11136</strain>
    </source>
</reference>
<evidence type="ECO:0000313" key="12">
    <source>
        <dbReference type="Proteomes" id="UP001501578"/>
    </source>
</evidence>
<feature type="transmembrane region" description="Helical" evidence="9">
    <location>
        <begin position="123"/>
        <end position="142"/>
    </location>
</feature>
<dbReference type="CDD" id="cd06261">
    <property type="entry name" value="TM_PBP2"/>
    <property type="match status" value="1"/>
</dbReference>
<keyword evidence="12" id="KW-1185">Reference proteome</keyword>
<dbReference type="RefSeq" id="WP_343949329.1">
    <property type="nucleotide sequence ID" value="NZ_BAAAHQ010000008.1"/>
</dbReference>
<keyword evidence="5 9" id="KW-1003">Cell membrane</keyword>
<dbReference type="SUPFAM" id="SSF161098">
    <property type="entry name" value="MetI-like"/>
    <property type="match status" value="1"/>
</dbReference>
<name>A0ABP3ZEG3_9ACTN</name>
<evidence type="ECO:0000256" key="7">
    <source>
        <dbReference type="ARBA" id="ARBA00022989"/>
    </source>
</evidence>
<keyword evidence="4" id="KW-0813">Transport</keyword>
<organism evidence="11 12">
    <name type="scientific">Nonomuraea longicatena</name>
    <dbReference type="NCBI Taxonomy" id="83682"/>
    <lineage>
        <taxon>Bacteria</taxon>
        <taxon>Bacillati</taxon>
        <taxon>Actinomycetota</taxon>
        <taxon>Actinomycetes</taxon>
        <taxon>Streptosporangiales</taxon>
        <taxon>Streptosporangiaceae</taxon>
        <taxon>Nonomuraea</taxon>
    </lineage>
</organism>
<evidence type="ECO:0000256" key="5">
    <source>
        <dbReference type="ARBA" id="ARBA00022475"/>
    </source>
</evidence>
<dbReference type="NCBIfam" id="TIGR00974">
    <property type="entry name" value="3a0107s02c"/>
    <property type="match status" value="1"/>
</dbReference>